<feature type="compositionally biased region" description="Polar residues" evidence="1">
    <location>
        <begin position="186"/>
        <end position="220"/>
    </location>
</feature>
<feature type="compositionally biased region" description="Polar residues" evidence="1">
    <location>
        <begin position="394"/>
        <end position="409"/>
    </location>
</feature>
<feature type="compositionally biased region" description="Low complexity" evidence="1">
    <location>
        <begin position="527"/>
        <end position="541"/>
    </location>
</feature>
<evidence type="ECO:0000313" key="3">
    <source>
        <dbReference type="Proteomes" id="UP000186303"/>
    </source>
</evidence>
<feature type="region of interest" description="Disordered" evidence="1">
    <location>
        <begin position="394"/>
        <end position="422"/>
    </location>
</feature>
<feature type="region of interest" description="Disordered" evidence="1">
    <location>
        <begin position="147"/>
        <end position="220"/>
    </location>
</feature>
<gene>
    <name evidence="2" type="ORF">MSYG_0974</name>
</gene>
<dbReference type="VEuPathDB" id="FungiDB:MSYG_0974"/>
<protein>
    <submittedName>
        <fullName evidence="2">Uncharacterized protein</fullName>
    </submittedName>
</protein>
<accession>A0A1M8A2H5</accession>
<feature type="compositionally biased region" description="Acidic residues" evidence="1">
    <location>
        <begin position="154"/>
        <end position="184"/>
    </location>
</feature>
<feature type="compositionally biased region" description="Polar residues" evidence="1">
    <location>
        <begin position="449"/>
        <end position="462"/>
    </location>
</feature>
<evidence type="ECO:0000256" key="1">
    <source>
        <dbReference type="SAM" id="MobiDB-lite"/>
    </source>
</evidence>
<feature type="compositionally biased region" description="Polar residues" evidence="1">
    <location>
        <begin position="309"/>
        <end position="321"/>
    </location>
</feature>
<feature type="region of interest" description="Disordered" evidence="1">
    <location>
        <begin position="279"/>
        <end position="321"/>
    </location>
</feature>
<dbReference type="AlphaFoldDB" id="A0A1M8A2H5"/>
<proteinExistence type="predicted"/>
<dbReference type="Proteomes" id="UP000186303">
    <property type="component" value="Chromosome 2"/>
</dbReference>
<sequence length="582" mass="63397">MQTRCNSVAGSCIRDTQPLTMSHSLGKQGVGTSSELEQFECSNYPETTILRLNSDARPCLSGISAKTTCGILQNAPENQAQSESIMKLQNQKNRAFKTSIVEPKMPPRAMRLSHSNGDCSSASELMEKATSVKTPCKVFVQSPAPYELLHTGESDQEGDESYMSDEDDEDDDNGVDEASSEGDTETCVSENESHTFSPRNNRSTGKSPLSNDHAGFSSSPHIPVRLHFERHENVSGILDNKCGPETKLNSSYHPVNGPGRRSLVFLDQSQEKQQIKQSYSCKPPGDIGRRCSPRPRIQLDSSLKGRPRCNSSSASMKSWNPRTGALLNKKSDCVSNFSKWRSRSMDAATEKSIGSTAIDEDHDPCSVWASQHLEIEESTCPSFQHSLEYSSVKTRSAPLSGSSTRSNARSPKVGSIHFPPSEPSMDKAEELALVAEKLLLHAPSDMEDSNSSQHTSAETSHLSESENEDESFDILPGPPNLWFHRETSMSMNPRSTERGPRRLSVPASVVPVPLGAQRRKSKTEPILSGSSNGLSTSMSTSPRLQVGTNGISLVATPAQASCSTFVNRTNVDGYTSPIPRID</sequence>
<evidence type="ECO:0000313" key="2">
    <source>
        <dbReference type="EMBL" id="SHO76636.1"/>
    </source>
</evidence>
<organism evidence="2 3">
    <name type="scientific">Malassezia sympodialis (strain ATCC 42132)</name>
    <name type="common">Atopic eczema-associated yeast</name>
    <dbReference type="NCBI Taxonomy" id="1230383"/>
    <lineage>
        <taxon>Eukaryota</taxon>
        <taxon>Fungi</taxon>
        <taxon>Dikarya</taxon>
        <taxon>Basidiomycota</taxon>
        <taxon>Ustilaginomycotina</taxon>
        <taxon>Malasseziomycetes</taxon>
        <taxon>Malasseziales</taxon>
        <taxon>Malasseziaceae</taxon>
        <taxon>Malassezia</taxon>
    </lineage>
</organism>
<feature type="region of interest" description="Disordered" evidence="1">
    <location>
        <begin position="516"/>
        <end position="543"/>
    </location>
</feature>
<keyword evidence="3" id="KW-1185">Reference proteome</keyword>
<dbReference type="EMBL" id="LT671822">
    <property type="protein sequence ID" value="SHO76636.1"/>
    <property type="molecule type" value="Genomic_DNA"/>
</dbReference>
<reference evidence="3" key="1">
    <citation type="journal article" date="2017" name="Nucleic Acids Res.">
        <title>Proteogenomics produces comprehensive and highly accurate protein-coding gene annotation in a complete genome assembly of Malassezia sympodialis.</title>
        <authorList>
            <person name="Zhu Y."/>
            <person name="Engstroem P.G."/>
            <person name="Tellgren-Roth C."/>
            <person name="Baudo C.D."/>
            <person name="Kennell J.C."/>
            <person name="Sun S."/>
            <person name="Billmyre R.B."/>
            <person name="Schroeder M.S."/>
            <person name="Andersson A."/>
            <person name="Holm T."/>
            <person name="Sigurgeirsson B."/>
            <person name="Wu G."/>
            <person name="Sankaranarayanan S.R."/>
            <person name="Siddharthan R."/>
            <person name="Sanyal K."/>
            <person name="Lundeberg J."/>
            <person name="Nystedt B."/>
            <person name="Boekhout T."/>
            <person name="Dawson T.L. Jr."/>
            <person name="Heitman J."/>
            <person name="Scheynius A."/>
            <person name="Lehtioe J."/>
        </authorList>
    </citation>
    <scope>NUCLEOTIDE SEQUENCE [LARGE SCALE GENOMIC DNA]</scope>
    <source>
        <strain evidence="3">ATCC 42132</strain>
    </source>
</reference>
<feature type="region of interest" description="Disordered" evidence="1">
    <location>
        <begin position="444"/>
        <end position="477"/>
    </location>
</feature>
<dbReference type="STRING" id="1230383.A0A1M8A2H5"/>
<name>A0A1M8A2H5_MALS4</name>